<dbReference type="AlphaFoldDB" id="A0A8J5RJ92"/>
<proteinExistence type="predicted"/>
<dbReference type="EMBL" id="JAAALK010000287">
    <property type="protein sequence ID" value="KAG8060710.1"/>
    <property type="molecule type" value="Genomic_DNA"/>
</dbReference>
<sequence length="99" mass="11698">MPTEFHIRERNLLNLDIGNLLMTRSDVDDATMGNDDIMTNSSHYRASDTTMQMKAPNPRCGRAVAGLHIHRPHGRGNYYDLEVWKWRWLCRFGRRRRLN</sequence>
<name>A0A8J5RJ92_ZIZPA</name>
<reference evidence="1" key="2">
    <citation type="submission" date="2021-02" db="EMBL/GenBank/DDBJ databases">
        <authorList>
            <person name="Kimball J.A."/>
            <person name="Haas M.W."/>
            <person name="Macchietto M."/>
            <person name="Kono T."/>
            <person name="Duquette J."/>
            <person name="Shao M."/>
        </authorList>
    </citation>
    <scope>NUCLEOTIDE SEQUENCE</scope>
    <source>
        <tissue evidence="1">Fresh leaf tissue</tissue>
    </source>
</reference>
<accession>A0A8J5RJ92</accession>
<evidence type="ECO:0000313" key="1">
    <source>
        <dbReference type="EMBL" id="KAG8060710.1"/>
    </source>
</evidence>
<keyword evidence="2" id="KW-1185">Reference proteome</keyword>
<reference evidence="1" key="1">
    <citation type="journal article" date="2021" name="bioRxiv">
        <title>Whole Genome Assembly and Annotation of Northern Wild Rice, Zizania palustris L., Supports a Whole Genome Duplication in the Zizania Genus.</title>
        <authorList>
            <person name="Haas M."/>
            <person name="Kono T."/>
            <person name="Macchietto M."/>
            <person name="Millas R."/>
            <person name="McGilp L."/>
            <person name="Shao M."/>
            <person name="Duquette J."/>
            <person name="Hirsch C.N."/>
            <person name="Kimball J."/>
        </authorList>
    </citation>
    <scope>NUCLEOTIDE SEQUENCE</scope>
    <source>
        <tissue evidence="1">Fresh leaf tissue</tissue>
    </source>
</reference>
<comment type="caution">
    <text evidence="1">The sequence shown here is derived from an EMBL/GenBank/DDBJ whole genome shotgun (WGS) entry which is preliminary data.</text>
</comment>
<protein>
    <submittedName>
        <fullName evidence="1">Uncharacterized protein</fullName>
    </submittedName>
</protein>
<organism evidence="1 2">
    <name type="scientific">Zizania palustris</name>
    <name type="common">Northern wild rice</name>
    <dbReference type="NCBI Taxonomy" id="103762"/>
    <lineage>
        <taxon>Eukaryota</taxon>
        <taxon>Viridiplantae</taxon>
        <taxon>Streptophyta</taxon>
        <taxon>Embryophyta</taxon>
        <taxon>Tracheophyta</taxon>
        <taxon>Spermatophyta</taxon>
        <taxon>Magnoliopsida</taxon>
        <taxon>Liliopsida</taxon>
        <taxon>Poales</taxon>
        <taxon>Poaceae</taxon>
        <taxon>BOP clade</taxon>
        <taxon>Oryzoideae</taxon>
        <taxon>Oryzeae</taxon>
        <taxon>Zizaniinae</taxon>
        <taxon>Zizania</taxon>
    </lineage>
</organism>
<evidence type="ECO:0000313" key="2">
    <source>
        <dbReference type="Proteomes" id="UP000729402"/>
    </source>
</evidence>
<dbReference type="Proteomes" id="UP000729402">
    <property type="component" value="Unassembled WGS sequence"/>
</dbReference>
<gene>
    <name evidence="1" type="ORF">GUJ93_ZPchr0002g24999</name>
</gene>